<evidence type="ECO:0000313" key="2">
    <source>
        <dbReference type="EMBL" id="KAK7829747.1"/>
    </source>
</evidence>
<keyword evidence="1" id="KW-0732">Signal</keyword>
<comment type="caution">
    <text evidence="2">The sequence shown here is derived from an EMBL/GenBank/DDBJ whole genome shotgun (WGS) entry which is preliminary data.</text>
</comment>
<evidence type="ECO:0000256" key="1">
    <source>
        <dbReference type="SAM" id="SignalP"/>
    </source>
</evidence>
<keyword evidence="3" id="KW-1185">Reference proteome</keyword>
<dbReference type="AlphaFoldDB" id="A0AAW0JSN6"/>
<name>A0AAW0JSN6_QUESU</name>
<feature type="chain" id="PRO_5044024464" evidence="1">
    <location>
        <begin position="19"/>
        <end position="133"/>
    </location>
</feature>
<protein>
    <submittedName>
        <fullName evidence="2">Uncharacterized protein</fullName>
    </submittedName>
</protein>
<proteinExistence type="predicted"/>
<organism evidence="2 3">
    <name type="scientific">Quercus suber</name>
    <name type="common">Cork oak</name>
    <dbReference type="NCBI Taxonomy" id="58331"/>
    <lineage>
        <taxon>Eukaryota</taxon>
        <taxon>Viridiplantae</taxon>
        <taxon>Streptophyta</taxon>
        <taxon>Embryophyta</taxon>
        <taxon>Tracheophyta</taxon>
        <taxon>Spermatophyta</taxon>
        <taxon>Magnoliopsida</taxon>
        <taxon>eudicotyledons</taxon>
        <taxon>Gunneridae</taxon>
        <taxon>Pentapetalae</taxon>
        <taxon>rosids</taxon>
        <taxon>fabids</taxon>
        <taxon>Fagales</taxon>
        <taxon>Fagaceae</taxon>
        <taxon>Quercus</taxon>
    </lineage>
</organism>
<accession>A0AAW0JSN6</accession>
<dbReference type="EMBL" id="PKMF04000475">
    <property type="protein sequence ID" value="KAK7829747.1"/>
    <property type="molecule type" value="Genomic_DNA"/>
</dbReference>
<dbReference type="Proteomes" id="UP000237347">
    <property type="component" value="Unassembled WGS sequence"/>
</dbReference>
<feature type="signal peptide" evidence="1">
    <location>
        <begin position="1"/>
        <end position="18"/>
    </location>
</feature>
<evidence type="ECO:0000313" key="3">
    <source>
        <dbReference type="Proteomes" id="UP000237347"/>
    </source>
</evidence>
<reference evidence="2 3" key="1">
    <citation type="journal article" date="2018" name="Sci. Data">
        <title>The draft genome sequence of cork oak.</title>
        <authorList>
            <person name="Ramos A.M."/>
            <person name="Usie A."/>
            <person name="Barbosa P."/>
            <person name="Barros P.M."/>
            <person name="Capote T."/>
            <person name="Chaves I."/>
            <person name="Simoes F."/>
            <person name="Abreu I."/>
            <person name="Carrasquinho I."/>
            <person name="Faro C."/>
            <person name="Guimaraes J.B."/>
            <person name="Mendonca D."/>
            <person name="Nobrega F."/>
            <person name="Rodrigues L."/>
            <person name="Saibo N.J.M."/>
            <person name="Varela M.C."/>
            <person name="Egas C."/>
            <person name="Matos J."/>
            <person name="Miguel C.M."/>
            <person name="Oliveira M.M."/>
            <person name="Ricardo C.P."/>
            <person name="Goncalves S."/>
        </authorList>
    </citation>
    <scope>NUCLEOTIDE SEQUENCE [LARGE SCALE GENOMIC DNA]</scope>
    <source>
        <strain evidence="3">cv. HL8</strain>
    </source>
</reference>
<gene>
    <name evidence="2" type="ORF">CFP56_028902</name>
</gene>
<sequence length="133" mass="14756">MYCLIGLLSSLAALTVKAVSLDTENLKVNHLGIQIPFWLYYTADLMESLVLLDQHFLERPAVAGPQRSEQKFLLLKPLNLGYGHNSPGLRGEVLSAEVTISYLVDTEMVESEAMRRAIGLVTANKHGIDQYNP</sequence>